<evidence type="ECO:0000256" key="4">
    <source>
        <dbReference type="ARBA" id="ARBA00022679"/>
    </source>
</evidence>
<gene>
    <name evidence="7" type="ORF">SAMN02745114_01358</name>
</gene>
<evidence type="ECO:0000256" key="1">
    <source>
        <dbReference type="ARBA" id="ARBA00004202"/>
    </source>
</evidence>
<dbReference type="OrthoDB" id="9807097at2"/>
<dbReference type="Gene3D" id="3.40.50.12580">
    <property type="match status" value="1"/>
</dbReference>
<comment type="subcellular location">
    <subcellularLocation>
        <location evidence="1">Cell membrane</location>
        <topology evidence="1">Peripheral membrane protein</topology>
    </subcellularLocation>
</comment>
<dbReference type="Pfam" id="PF04464">
    <property type="entry name" value="Glyphos_transf"/>
    <property type="match status" value="1"/>
</dbReference>
<dbReference type="InterPro" id="IPR007554">
    <property type="entry name" value="Glycerophosphate_synth"/>
</dbReference>
<sequence>MINLLGRIFGVLINFVYSFFKLNKTKNQVAFISRQSENPSLDFQYLIDEIQTNYPQYEVVVLCKMIPASFGGKIKYVGEMFRQMKALSQSKVVVLDGYCILASVLNHKKDLKIIQIWHALGAFKRFGKSVLDMPGGKSSATANAFKMHRNYDLIATSGDKCVPFFAEAFGQPEEKFIPIGIPRMDYLTDSGKNAKVAQNVYSVYPELDNGKKTILYVPTFRDKPEDIEALHKMTADFVSKVDYSKYNLVVKHHVVDTNFEEVYIDSSQNVFHGEHFSGMDFMCVSDFVVTDYSSVIYEAVLKNLPIYIFCFDGERYLDERGFYIDFWHDIPAVYGKTSEEILSLIDSNTTVEDEKIAQFKTDYVNKKFDSITHIYGEIIDSLMRGEYDNKYNYKA</sequence>
<dbReference type="GO" id="GO:0019350">
    <property type="term" value="P:teichoic acid biosynthetic process"/>
    <property type="evidence" value="ECO:0007669"/>
    <property type="project" value="UniProtKB-KW"/>
</dbReference>
<protein>
    <submittedName>
        <fullName evidence="7">CDP-ribitol ribitolphosphotransferase</fullName>
    </submittedName>
</protein>
<dbReference type="SUPFAM" id="SSF53756">
    <property type="entry name" value="UDP-Glycosyltransferase/glycogen phosphorylase"/>
    <property type="match status" value="1"/>
</dbReference>
<dbReference type="EMBL" id="FUWW01000015">
    <property type="protein sequence ID" value="SJZ69738.1"/>
    <property type="molecule type" value="Genomic_DNA"/>
</dbReference>
<dbReference type="GO" id="GO:0047355">
    <property type="term" value="F:CDP-glycerol glycerophosphotransferase activity"/>
    <property type="evidence" value="ECO:0007669"/>
    <property type="project" value="InterPro"/>
</dbReference>
<dbReference type="InterPro" id="IPR051612">
    <property type="entry name" value="Teichoic_Acid_Biosynth"/>
</dbReference>
<evidence type="ECO:0000256" key="5">
    <source>
        <dbReference type="ARBA" id="ARBA00022944"/>
    </source>
</evidence>
<dbReference type="PANTHER" id="PTHR37316">
    <property type="entry name" value="TEICHOIC ACID GLYCEROL-PHOSPHATE PRIMASE"/>
    <property type="match status" value="1"/>
</dbReference>
<keyword evidence="8" id="KW-1185">Reference proteome</keyword>
<comment type="similarity">
    <text evidence="2">Belongs to the CDP-glycerol glycerophosphotransferase family.</text>
</comment>
<reference evidence="7 8" key="1">
    <citation type="submission" date="2017-02" db="EMBL/GenBank/DDBJ databases">
        <authorList>
            <person name="Peterson S.W."/>
        </authorList>
    </citation>
    <scope>NUCLEOTIDE SEQUENCE [LARGE SCALE GENOMIC DNA]</scope>
    <source>
        <strain evidence="7 8">ATCC 51222</strain>
    </source>
</reference>
<accession>A0A1T4MSS9</accession>
<evidence type="ECO:0000256" key="6">
    <source>
        <dbReference type="ARBA" id="ARBA00023136"/>
    </source>
</evidence>
<dbReference type="PANTHER" id="PTHR37316:SF2">
    <property type="entry name" value="TEICHOIC ACID RIBITOL-PHOSPHATE POLYMERASE TARK"/>
    <property type="match status" value="1"/>
</dbReference>
<dbReference type="Gene3D" id="3.40.50.11820">
    <property type="match status" value="1"/>
</dbReference>
<evidence type="ECO:0000313" key="7">
    <source>
        <dbReference type="EMBL" id="SJZ69738.1"/>
    </source>
</evidence>
<keyword evidence="3" id="KW-1003">Cell membrane</keyword>
<keyword evidence="6" id="KW-0472">Membrane</keyword>
<dbReference type="InterPro" id="IPR043148">
    <property type="entry name" value="TagF_C"/>
</dbReference>
<proteinExistence type="inferred from homology"/>
<dbReference type="AlphaFoldDB" id="A0A1T4MSS9"/>
<keyword evidence="5" id="KW-0777">Teichoic acid biosynthesis</keyword>
<evidence type="ECO:0000256" key="2">
    <source>
        <dbReference type="ARBA" id="ARBA00010488"/>
    </source>
</evidence>
<organism evidence="7 8">
    <name type="scientific">Eubacterium coprostanoligenes</name>
    <dbReference type="NCBI Taxonomy" id="290054"/>
    <lineage>
        <taxon>Bacteria</taxon>
        <taxon>Bacillati</taxon>
        <taxon>Bacillota</taxon>
        <taxon>Clostridia</taxon>
        <taxon>Eubacteriales</taxon>
        <taxon>Eubacteriaceae</taxon>
        <taxon>Eubacterium</taxon>
    </lineage>
</organism>
<keyword evidence="4 7" id="KW-0808">Transferase</keyword>
<evidence type="ECO:0000256" key="3">
    <source>
        <dbReference type="ARBA" id="ARBA00022475"/>
    </source>
</evidence>
<dbReference type="Proteomes" id="UP000190657">
    <property type="component" value="Unassembled WGS sequence"/>
</dbReference>
<dbReference type="InterPro" id="IPR043149">
    <property type="entry name" value="TagF_N"/>
</dbReference>
<dbReference type="STRING" id="290054.SAMN02745114_01358"/>
<name>A0A1T4MSS9_9FIRM</name>
<dbReference type="GO" id="GO:0005886">
    <property type="term" value="C:plasma membrane"/>
    <property type="evidence" value="ECO:0007669"/>
    <property type="project" value="UniProtKB-SubCell"/>
</dbReference>
<dbReference type="RefSeq" id="WP_078768823.1">
    <property type="nucleotide sequence ID" value="NZ_FUWW01000015.1"/>
</dbReference>
<evidence type="ECO:0000313" key="8">
    <source>
        <dbReference type="Proteomes" id="UP000190657"/>
    </source>
</evidence>